<evidence type="ECO:0000256" key="1">
    <source>
        <dbReference type="ARBA" id="ARBA00023015"/>
    </source>
</evidence>
<dbReference type="InterPro" id="IPR001647">
    <property type="entry name" value="HTH_TetR"/>
</dbReference>
<dbReference type="KEGG" id="acek:FLP30_02225"/>
<feature type="domain" description="HTH tetR-type" evidence="6">
    <location>
        <begin position="44"/>
        <end position="104"/>
    </location>
</feature>
<keyword evidence="8" id="KW-1185">Reference proteome</keyword>
<evidence type="ECO:0000256" key="5">
    <source>
        <dbReference type="SAM" id="MobiDB-lite"/>
    </source>
</evidence>
<evidence type="ECO:0000256" key="3">
    <source>
        <dbReference type="ARBA" id="ARBA00023163"/>
    </source>
</evidence>
<evidence type="ECO:0000256" key="4">
    <source>
        <dbReference type="PROSITE-ProRule" id="PRU00335"/>
    </source>
</evidence>
<proteinExistence type="predicted"/>
<dbReference type="InterPro" id="IPR039536">
    <property type="entry name" value="TetR_C_Proteobacteria"/>
</dbReference>
<dbReference type="InterPro" id="IPR050109">
    <property type="entry name" value="HTH-type_TetR-like_transc_reg"/>
</dbReference>
<protein>
    <submittedName>
        <fullName evidence="7">TetR/AcrR family transcriptional regulator</fullName>
    </submittedName>
</protein>
<sequence length="244" mass="27276">MSPQYSSRATLSSMPRTTQTLDMTNPCLDGRKRRCGRPSTHDTEELDQYLLEIAAGLFSQHGYAGTSIDQIARKASASKQTLYRRYPSKEALFIAVIMNLTRCLRQAMEETTLHDPLEELRYISRLLLELTLSPQSLGTYRILIADGHRHPSLLRQAITSIGEPFHRAFLKLLTAAEARGQIAPGNADDTTAHLLTGMITGWPLEDSLFGLSPLKTKQEQDDFFDRAWSFFLRAVGGSPHQPAS</sequence>
<feature type="DNA-binding region" description="H-T-H motif" evidence="4">
    <location>
        <begin position="67"/>
        <end position="86"/>
    </location>
</feature>
<dbReference type="PANTHER" id="PTHR30055">
    <property type="entry name" value="HTH-TYPE TRANSCRIPTIONAL REGULATOR RUTR"/>
    <property type="match status" value="1"/>
</dbReference>
<dbReference type="GO" id="GO:0003700">
    <property type="term" value="F:DNA-binding transcription factor activity"/>
    <property type="evidence" value="ECO:0007669"/>
    <property type="project" value="TreeGrafter"/>
</dbReference>
<dbReference type="Pfam" id="PF14246">
    <property type="entry name" value="TetR_C_7"/>
    <property type="match status" value="1"/>
</dbReference>
<dbReference type="GO" id="GO:0000976">
    <property type="term" value="F:transcription cis-regulatory region binding"/>
    <property type="evidence" value="ECO:0007669"/>
    <property type="project" value="TreeGrafter"/>
</dbReference>
<feature type="region of interest" description="Disordered" evidence="5">
    <location>
        <begin position="1"/>
        <end position="41"/>
    </location>
</feature>
<reference evidence="7 8" key="1">
    <citation type="submission" date="2019-09" db="EMBL/GenBank/DDBJ databases">
        <title>Genome sequencing of strain KACC 21233.</title>
        <authorList>
            <person name="Heo J."/>
            <person name="Kim S.-J."/>
            <person name="Kim J.-S."/>
            <person name="Hong S.-B."/>
            <person name="Kwon S.-W."/>
        </authorList>
    </citation>
    <scope>NUCLEOTIDE SEQUENCE [LARGE SCALE GENOMIC DNA]</scope>
    <source>
        <strain evidence="7 8">KACC 21233</strain>
    </source>
</reference>
<dbReference type="Proteomes" id="UP000324536">
    <property type="component" value="Chromosome"/>
</dbReference>
<keyword evidence="3" id="KW-0804">Transcription</keyword>
<dbReference type="SUPFAM" id="SSF48498">
    <property type="entry name" value="Tetracyclin repressor-like, C-terminal domain"/>
    <property type="match status" value="1"/>
</dbReference>
<dbReference type="PROSITE" id="PS50977">
    <property type="entry name" value="HTH_TETR_2"/>
    <property type="match status" value="1"/>
</dbReference>
<dbReference type="PRINTS" id="PR00455">
    <property type="entry name" value="HTHTETR"/>
</dbReference>
<dbReference type="InterPro" id="IPR009057">
    <property type="entry name" value="Homeodomain-like_sf"/>
</dbReference>
<dbReference type="SUPFAM" id="SSF46689">
    <property type="entry name" value="Homeodomain-like"/>
    <property type="match status" value="1"/>
</dbReference>
<dbReference type="InterPro" id="IPR036271">
    <property type="entry name" value="Tet_transcr_reg_TetR-rel_C_sf"/>
</dbReference>
<feature type="compositionally biased region" description="Polar residues" evidence="5">
    <location>
        <begin position="1"/>
        <end position="23"/>
    </location>
</feature>
<keyword evidence="2 4" id="KW-0238">DNA-binding</keyword>
<keyword evidence="1" id="KW-0805">Transcription regulation</keyword>
<evidence type="ECO:0000313" key="7">
    <source>
        <dbReference type="EMBL" id="QEO16713.1"/>
    </source>
</evidence>
<dbReference type="AlphaFoldDB" id="A0A5C1YKY9"/>
<name>A0A5C1YKY9_9PROT</name>
<evidence type="ECO:0000313" key="8">
    <source>
        <dbReference type="Proteomes" id="UP000324536"/>
    </source>
</evidence>
<dbReference type="PANTHER" id="PTHR30055:SF234">
    <property type="entry name" value="HTH-TYPE TRANSCRIPTIONAL REGULATOR BETI"/>
    <property type="match status" value="1"/>
</dbReference>
<dbReference type="OrthoDB" id="7584337at2"/>
<dbReference type="RefSeq" id="WP_149278154.1">
    <property type="nucleotide sequence ID" value="NZ_CP043506.1"/>
</dbReference>
<dbReference type="FunFam" id="1.10.10.60:FF:000141">
    <property type="entry name" value="TetR family transcriptional regulator"/>
    <property type="match status" value="1"/>
</dbReference>
<evidence type="ECO:0000256" key="2">
    <source>
        <dbReference type="ARBA" id="ARBA00023125"/>
    </source>
</evidence>
<gene>
    <name evidence="7" type="ORF">FLP30_02225</name>
</gene>
<dbReference type="EMBL" id="CP043506">
    <property type="protein sequence ID" value="QEO16713.1"/>
    <property type="molecule type" value="Genomic_DNA"/>
</dbReference>
<evidence type="ECO:0000259" key="6">
    <source>
        <dbReference type="PROSITE" id="PS50977"/>
    </source>
</evidence>
<accession>A0A5C1YKY9</accession>
<organism evidence="7 8">
    <name type="scientific">Acetobacter vaccinii</name>
    <dbReference type="NCBI Taxonomy" id="2592655"/>
    <lineage>
        <taxon>Bacteria</taxon>
        <taxon>Pseudomonadati</taxon>
        <taxon>Pseudomonadota</taxon>
        <taxon>Alphaproteobacteria</taxon>
        <taxon>Acetobacterales</taxon>
        <taxon>Acetobacteraceae</taxon>
        <taxon>Acetobacter</taxon>
    </lineage>
</organism>
<dbReference type="Pfam" id="PF00440">
    <property type="entry name" value="TetR_N"/>
    <property type="match status" value="1"/>
</dbReference>
<dbReference type="Gene3D" id="1.10.357.10">
    <property type="entry name" value="Tetracycline Repressor, domain 2"/>
    <property type="match status" value="1"/>
</dbReference>